<accession>A0A6A6FNS0</accession>
<dbReference type="Proteomes" id="UP000799539">
    <property type="component" value="Unassembled WGS sequence"/>
</dbReference>
<dbReference type="AlphaFoldDB" id="A0A6A6FNS0"/>
<dbReference type="EMBL" id="ML992666">
    <property type="protein sequence ID" value="KAF2215087.1"/>
    <property type="molecule type" value="Genomic_DNA"/>
</dbReference>
<keyword evidence="4 6" id="KW-0472">Membrane</keyword>
<evidence type="ECO:0000313" key="7">
    <source>
        <dbReference type="EMBL" id="KAF2215087.1"/>
    </source>
</evidence>
<gene>
    <name evidence="7" type="ORF">CERZMDRAFT_94510</name>
</gene>
<sequence>MSTNALGLPLPLPVTASFALPLSLYYIFLQIRVVTQRVTTKTVIAQETSSSSSSSSSTKSSSSSDSPPTVDPLFIANRAQANFIENVPLALLLSAFAEINGGSKTYLTSALAALTIARVLHVEAGLLAQGNKGPGRPIGFLTTLVVNLGLAVYGGVLVKGYWGY</sequence>
<feature type="compositionally biased region" description="Low complexity" evidence="5">
    <location>
        <begin position="45"/>
        <end position="66"/>
    </location>
</feature>
<protein>
    <submittedName>
        <fullName evidence="7">Uncharacterized protein</fullName>
    </submittedName>
</protein>
<dbReference type="InterPro" id="IPR023352">
    <property type="entry name" value="MAPEG-like_dom_sf"/>
</dbReference>
<dbReference type="GO" id="GO:0016020">
    <property type="term" value="C:membrane"/>
    <property type="evidence" value="ECO:0007669"/>
    <property type="project" value="UniProtKB-SubCell"/>
</dbReference>
<dbReference type="InterPro" id="IPR001129">
    <property type="entry name" value="Membr-assoc_MAPEG"/>
</dbReference>
<dbReference type="PANTHER" id="PTHR35814:SF1">
    <property type="entry name" value="GLUTATHIONE S-TRANSFERASE-RELATED"/>
    <property type="match status" value="1"/>
</dbReference>
<keyword evidence="3 6" id="KW-1133">Transmembrane helix</keyword>
<dbReference type="OrthoDB" id="19091at2759"/>
<keyword evidence="8" id="KW-1185">Reference proteome</keyword>
<evidence type="ECO:0000256" key="5">
    <source>
        <dbReference type="SAM" id="MobiDB-lite"/>
    </source>
</evidence>
<evidence type="ECO:0000256" key="4">
    <source>
        <dbReference type="ARBA" id="ARBA00023136"/>
    </source>
</evidence>
<dbReference type="SUPFAM" id="SSF161084">
    <property type="entry name" value="MAPEG domain-like"/>
    <property type="match status" value="1"/>
</dbReference>
<organism evidence="7 8">
    <name type="scientific">Cercospora zeae-maydis SCOH1-5</name>
    <dbReference type="NCBI Taxonomy" id="717836"/>
    <lineage>
        <taxon>Eukaryota</taxon>
        <taxon>Fungi</taxon>
        <taxon>Dikarya</taxon>
        <taxon>Ascomycota</taxon>
        <taxon>Pezizomycotina</taxon>
        <taxon>Dothideomycetes</taxon>
        <taxon>Dothideomycetidae</taxon>
        <taxon>Mycosphaerellales</taxon>
        <taxon>Mycosphaerellaceae</taxon>
        <taxon>Cercospora</taxon>
    </lineage>
</organism>
<reference evidence="7" key="1">
    <citation type="journal article" date="2020" name="Stud. Mycol.">
        <title>101 Dothideomycetes genomes: a test case for predicting lifestyles and emergence of pathogens.</title>
        <authorList>
            <person name="Haridas S."/>
            <person name="Albert R."/>
            <person name="Binder M."/>
            <person name="Bloem J."/>
            <person name="Labutti K."/>
            <person name="Salamov A."/>
            <person name="Andreopoulos B."/>
            <person name="Baker S."/>
            <person name="Barry K."/>
            <person name="Bills G."/>
            <person name="Bluhm B."/>
            <person name="Cannon C."/>
            <person name="Castanera R."/>
            <person name="Culley D."/>
            <person name="Daum C."/>
            <person name="Ezra D."/>
            <person name="Gonzalez J."/>
            <person name="Henrissat B."/>
            <person name="Kuo A."/>
            <person name="Liang C."/>
            <person name="Lipzen A."/>
            <person name="Lutzoni F."/>
            <person name="Magnuson J."/>
            <person name="Mondo S."/>
            <person name="Nolan M."/>
            <person name="Ohm R."/>
            <person name="Pangilinan J."/>
            <person name="Park H.-J."/>
            <person name="Ramirez L."/>
            <person name="Alfaro M."/>
            <person name="Sun H."/>
            <person name="Tritt A."/>
            <person name="Yoshinaga Y."/>
            <person name="Zwiers L.-H."/>
            <person name="Turgeon B."/>
            <person name="Goodwin S."/>
            <person name="Spatafora J."/>
            <person name="Crous P."/>
            <person name="Grigoriev I."/>
        </authorList>
    </citation>
    <scope>NUCLEOTIDE SEQUENCE</scope>
    <source>
        <strain evidence="7">SCOH1-5</strain>
    </source>
</reference>
<feature type="region of interest" description="Disordered" evidence="5">
    <location>
        <begin position="45"/>
        <end position="68"/>
    </location>
</feature>
<keyword evidence="2 6" id="KW-0812">Transmembrane</keyword>
<evidence type="ECO:0000256" key="2">
    <source>
        <dbReference type="ARBA" id="ARBA00022692"/>
    </source>
</evidence>
<evidence type="ECO:0000313" key="8">
    <source>
        <dbReference type="Proteomes" id="UP000799539"/>
    </source>
</evidence>
<evidence type="ECO:0000256" key="1">
    <source>
        <dbReference type="ARBA" id="ARBA00004370"/>
    </source>
</evidence>
<feature type="transmembrane region" description="Helical" evidence="6">
    <location>
        <begin position="138"/>
        <end position="162"/>
    </location>
</feature>
<feature type="transmembrane region" description="Helical" evidence="6">
    <location>
        <begin position="6"/>
        <end position="28"/>
    </location>
</feature>
<dbReference type="Pfam" id="PF01124">
    <property type="entry name" value="MAPEG"/>
    <property type="match status" value="1"/>
</dbReference>
<proteinExistence type="predicted"/>
<evidence type="ECO:0000256" key="6">
    <source>
        <dbReference type="SAM" id="Phobius"/>
    </source>
</evidence>
<dbReference type="Gene3D" id="1.20.120.550">
    <property type="entry name" value="Membrane associated eicosanoid/glutathione metabolism-like domain"/>
    <property type="match status" value="1"/>
</dbReference>
<dbReference type="PANTHER" id="PTHR35814">
    <property type="match status" value="1"/>
</dbReference>
<evidence type="ECO:0000256" key="3">
    <source>
        <dbReference type="ARBA" id="ARBA00022989"/>
    </source>
</evidence>
<name>A0A6A6FNS0_9PEZI</name>
<comment type="subcellular location">
    <subcellularLocation>
        <location evidence="1">Membrane</location>
    </subcellularLocation>
</comment>